<protein>
    <submittedName>
        <fullName evidence="1">Uncharacterized protein</fullName>
    </submittedName>
</protein>
<proteinExistence type="predicted"/>
<dbReference type="AlphaFoldDB" id="A0AA45WT38"/>
<gene>
    <name evidence="1" type="ORF">SAMN06265361_1234</name>
</gene>
<dbReference type="Proteomes" id="UP001157946">
    <property type="component" value="Unassembled WGS sequence"/>
</dbReference>
<organism evidence="1 2">
    <name type="scientific">Laceyella tengchongensis</name>
    <dbReference type="NCBI Taxonomy" id="574699"/>
    <lineage>
        <taxon>Bacteria</taxon>
        <taxon>Bacillati</taxon>
        <taxon>Bacillota</taxon>
        <taxon>Bacilli</taxon>
        <taxon>Bacillales</taxon>
        <taxon>Thermoactinomycetaceae</taxon>
        <taxon>Laceyella</taxon>
    </lineage>
</organism>
<keyword evidence="2" id="KW-1185">Reference proteome</keyword>
<reference evidence="1" key="1">
    <citation type="submission" date="2017-05" db="EMBL/GenBank/DDBJ databases">
        <authorList>
            <person name="Varghese N."/>
            <person name="Submissions S."/>
        </authorList>
    </citation>
    <scope>NUCLEOTIDE SEQUENCE</scope>
    <source>
        <strain evidence="1">DSM 45262</strain>
    </source>
</reference>
<name>A0AA45WT38_9BACL</name>
<evidence type="ECO:0000313" key="1">
    <source>
        <dbReference type="EMBL" id="SMP36581.1"/>
    </source>
</evidence>
<evidence type="ECO:0000313" key="2">
    <source>
        <dbReference type="Proteomes" id="UP001157946"/>
    </source>
</evidence>
<accession>A0AA45WT38</accession>
<comment type="caution">
    <text evidence="1">The sequence shown here is derived from an EMBL/GenBank/DDBJ whole genome shotgun (WGS) entry which is preliminary data.</text>
</comment>
<dbReference type="EMBL" id="FXTU01000023">
    <property type="protein sequence ID" value="SMP36581.1"/>
    <property type="molecule type" value="Genomic_DNA"/>
</dbReference>
<sequence>MRPTGIIEFPAPPDVRKAVWSIVNQAKTHEDKEFIYLEPDIAMKVKSRGFTKRGMIRLPVFQVFLFDVS</sequence>